<name>A0A0D0CL63_9AGAR</name>
<sequence length="183" mass="20021">MRFQTLSFLLFGVLSLGANAIPVQPEAKAILPSDNRVAERETFSENLFGRTHESSDSMDQAHNLSSRAKALKVNVSFVCPIGVPESCKQLSKTMDNALQVFISGAKLQFPVLNGLDAHVSEVEMPKQTTAADVKNAVVSLLFHGGEQVLKGYIEKNEATGDVQGVLKEEKSGKEYRKDKLKQD</sequence>
<proteinExistence type="predicted"/>
<feature type="signal peptide" evidence="1">
    <location>
        <begin position="1"/>
        <end position="20"/>
    </location>
</feature>
<gene>
    <name evidence="2" type="ORF">GYMLUDRAFT_262067</name>
</gene>
<dbReference type="AlphaFoldDB" id="A0A0D0CL63"/>
<dbReference type="HOGENOM" id="CLU_1475324_0_0_1"/>
<evidence type="ECO:0000256" key="1">
    <source>
        <dbReference type="SAM" id="SignalP"/>
    </source>
</evidence>
<reference evidence="2 3" key="1">
    <citation type="submission" date="2014-04" db="EMBL/GenBank/DDBJ databases">
        <title>Evolutionary Origins and Diversification of the Mycorrhizal Mutualists.</title>
        <authorList>
            <consortium name="DOE Joint Genome Institute"/>
            <consortium name="Mycorrhizal Genomics Consortium"/>
            <person name="Kohler A."/>
            <person name="Kuo A."/>
            <person name="Nagy L.G."/>
            <person name="Floudas D."/>
            <person name="Copeland A."/>
            <person name="Barry K.W."/>
            <person name="Cichocki N."/>
            <person name="Veneault-Fourrey C."/>
            <person name="LaButti K."/>
            <person name="Lindquist E.A."/>
            <person name="Lipzen A."/>
            <person name="Lundell T."/>
            <person name="Morin E."/>
            <person name="Murat C."/>
            <person name="Riley R."/>
            <person name="Ohm R."/>
            <person name="Sun H."/>
            <person name="Tunlid A."/>
            <person name="Henrissat B."/>
            <person name="Grigoriev I.V."/>
            <person name="Hibbett D.S."/>
            <person name="Martin F."/>
        </authorList>
    </citation>
    <scope>NUCLEOTIDE SEQUENCE [LARGE SCALE GENOMIC DNA]</scope>
    <source>
        <strain evidence="2 3">FD-317 M1</strain>
    </source>
</reference>
<evidence type="ECO:0000313" key="2">
    <source>
        <dbReference type="EMBL" id="KIK59277.1"/>
    </source>
</evidence>
<keyword evidence="1" id="KW-0732">Signal</keyword>
<keyword evidence="3" id="KW-1185">Reference proteome</keyword>
<evidence type="ECO:0000313" key="3">
    <source>
        <dbReference type="Proteomes" id="UP000053593"/>
    </source>
</evidence>
<organism evidence="2 3">
    <name type="scientific">Collybiopsis luxurians FD-317 M1</name>
    <dbReference type="NCBI Taxonomy" id="944289"/>
    <lineage>
        <taxon>Eukaryota</taxon>
        <taxon>Fungi</taxon>
        <taxon>Dikarya</taxon>
        <taxon>Basidiomycota</taxon>
        <taxon>Agaricomycotina</taxon>
        <taxon>Agaricomycetes</taxon>
        <taxon>Agaricomycetidae</taxon>
        <taxon>Agaricales</taxon>
        <taxon>Marasmiineae</taxon>
        <taxon>Omphalotaceae</taxon>
        <taxon>Collybiopsis</taxon>
        <taxon>Collybiopsis luxurians</taxon>
    </lineage>
</organism>
<dbReference type="EMBL" id="KN834780">
    <property type="protein sequence ID" value="KIK59277.1"/>
    <property type="molecule type" value="Genomic_DNA"/>
</dbReference>
<accession>A0A0D0CL63</accession>
<dbReference type="Proteomes" id="UP000053593">
    <property type="component" value="Unassembled WGS sequence"/>
</dbReference>
<protein>
    <submittedName>
        <fullName evidence="2">Uncharacterized protein</fullName>
    </submittedName>
</protein>
<feature type="chain" id="PRO_5002220392" evidence="1">
    <location>
        <begin position="21"/>
        <end position="183"/>
    </location>
</feature>